<comment type="caution">
    <text evidence="2">The sequence shown here is derived from an EMBL/GenBank/DDBJ whole genome shotgun (WGS) entry which is preliminary data.</text>
</comment>
<gene>
    <name evidence="2" type="ORF">RIF29_38268</name>
</gene>
<organism evidence="2 3">
    <name type="scientific">Crotalaria pallida</name>
    <name type="common">Smooth rattlebox</name>
    <name type="synonym">Crotalaria striata</name>
    <dbReference type="NCBI Taxonomy" id="3830"/>
    <lineage>
        <taxon>Eukaryota</taxon>
        <taxon>Viridiplantae</taxon>
        <taxon>Streptophyta</taxon>
        <taxon>Embryophyta</taxon>
        <taxon>Tracheophyta</taxon>
        <taxon>Spermatophyta</taxon>
        <taxon>Magnoliopsida</taxon>
        <taxon>eudicotyledons</taxon>
        <taxon>Gunneridae</taxon>
        <taxon>Pentapetalae</taxon>
        <taxon>rosids</taxon>
        <taxon>fabids</taxon>
        <taxon>Fabales</taxon>
        <taxon>Fabaceae</taxon>
        <taxon>Papilionoideae</taxon>
        <taxon>50 kb inversion clade</taxon>
        <taxon>genistoids sensu lato</taxon>
        <taxon>core genistoids</taxon>
        <taxon>Crotalarieae</taxon>
        <taxon>Crotalaria</taxon>
    </lineage>
</organism>
<evidence type="ECO:0000313" key="3">
    <source>
        <dbReference type="Proteomes" id="UP001372338"/>
    </source>
</evidence>
<reference evidence="2 3" key="1">
    <citation type="submission" date="2024-01" db="EMBL/GenBank/DDBJ databases">
        <title>The genomes of 5 underutilized Papilionoideae crops provide insights into root nodulation and disease resistanc.</title>
        <authorList>
            <person name="Yuan L."/>
        </authorList>
    </citation>
    <scope>NUCLEOTIDE SEQUENCE [LARGE SCALE GENOMIC DNA]</scope>
    <source>
        <strain evidence="2">ZHUSHIDOU_FW_LH</strain>
        <tissue evidence="2">Leaf</tissue>
    </source>
</reference>
<dbReference type="AlphaFoldDB" id="A0AAN9DZU6"/>
<keyword evidence="1" id="KW-1133">Transmembrane helix</keyword>
<keyword evidence="1" id="KW-0472">Membrane</keyword>
<evidence type="ECO:0000256" key="1">
    <source>
        <dbReference type="SAM" id="Phobius"/>
    </source>
</evidence>
<keyword evidence="1" id="KW-0812">Transmembrane</keyword>
<dbReference type="Proteomes" id="UP001372338">
    <property type="component" value="Unassembled WGS sequence"/>
</dbReference>
<name>A0AAN9DZU6_CROPI</name>
<dbReference type="EMBL" id="JAYWIO010000008">
    <property type="protein sequence ID" value="KAK7243471.1"/>
    <property type="molecule type" value="Genomic_DNA"/>
</dbReference>
<proteinExistence type="predicted"/>
<accession>A0AAN9DZU6</accession>
<sequence>MASFKLTGTAAGGAHTKQLTTLCFPSTPQIPFIASLNFTPPLSLSSFRCTGSGKLQINQRPLIVHAANPNSKGGKSLNEGSDVKEASNAARGPPLLTILAGFFVFFLVCWTIGSIITWLISLIVNAPPPK</sequence>
<protein>
    <submittedName>
        <fullName evidence="2">Uncharacterized protein</fullName>
    </submittedName>
</protein>
<keyword evidence="3" id="KW-1185">Reference proteome</keyword>
<feature type="transmembrane region" description="Helical" evidence="1">
    <location>
        <begin position="95"/>
        <end position="124"/>
    </location>
</feature>
<evidence type="ECO:0000313" key="2">
    <source>
        <dbReference type="EMBL" id="KAK7243471.1"/>
    </source>
</evidence>